<proteinExistence type="predicted"/>
<keyword evidence="6" id="KW-0464">Manganese</keyword>
<dbReference type="EMBL" id="KZ819667">
    <property type="protein sequence ID" value="PWN27852.1"/>
    <property type="molecule type" value="Genomic_DNA"/>
</dbReference>
<feature type="non-terminal residue" evidence="9">
    <location>
        <position position="483"/>
    </location>
</feature>
<gene>
    <name evidence="9" type="ORF">BDZ90DRAFT_210966</name>
</gene>
<feature type="non-terminal residue" evidence="9">
    <location>
        <position position="1"/>
    </location>
</feature>
<dbReference type="GeneID" id="37025913"/>
<comment type="cofactor">
    <cofactor evidence="2">
        <name>Mg(2+)</name>
        <dbReference type="ChEBI" id="CHEBI:18420"/>
    </cofactor>
</comment>
<evidence type="ECO:0000256" key="3">
    <source>
        <dbReference type="ARBA" id="ARBA00022723"/>
    </source>
</evidence>
<evidence type="ECO:0000256" key="4">
    <source>
        <dbReference type="ARBA" id="ARBA00022801"/>
    </source>
</evidence>
<evidence type="ECO:0000256" key="2">
    <source>
        <dbReference type="ARBA" id="ARBA00001946"/>
    </source>
</evidence>
<keyword evidence="4" id="KW-0378">Hydrolase</keyword>
<dbReference type="GO" id="GO:0016818">
    <property type="term" value="F:hydrolase activity, acting on acid anhydrides, in phosphorus-containing anhydrides"/>
    <property type="evidence" value="ECO:0007669"/>
    <property type="project" value="InterPro"/>
</dbReference>
<evidence type="ECO:0000256" key="1">
    <source>
        <dbReference type="ARBA" id="ARBA00001936"/>
    </source>
</evidence>
<comment type="cofactor">
    <cofactor evidence="1">
        <name>Mn(2+)</name>
        <dbReference type="ChEBI" id="CHEBI:29035"/>
    </cofactor>
</comment>
<dbReference type="SUPFAM" id="SSF55811">
    <property type="entry name" value="Nudix"/>
    <property type="match status" value="1"/>
</dbReference>
<evidence type="ECO:0000313" key="10">
    <source>
        <dbReference type="Proteomes" id="UP000245884"/>
    </source>
</evidence>
<dbReference type="AlphaFoldDB" id="A0A316URC7"/>
<keyword evidence="5" id="KW-0460">Magnesium</keyword>
<evidence type="ECO:0000259" key="8">
    <source>
        <dbReference type="PROSITE" id="PS51462"/>
    </source>
</evidence>
<name>A0A316URC7_9BASI</name>
<evidence type="ECO:0000313" key="9">
    <source>
        <dbReference type="EMBL" id="PWN27852.1"/>
    </source>
</evidence>
<dbReference type="GO" id="GO:0005739">
    <property type="term" value="C:mitochondrion"/>
    <property type="evidence" value="ECO:0007669"/>
    <property type="project" value="TreeGrafter"/>
</dbReference>
<dbReference type="InterPro" id="IPR015797">
    <property type="entry name" value="NUDIX_hydrolase-like_dom_sf"/>
</dbReference>
<organism evidence="9 10">
    <name type="scientific">Jaminaea rosea</name>
    <dbReference type="NCBI Taxonomy" id="1569628"/>
    <lineage>
        <taxon>Eukaryota</taxon>
        <taxon>Fungi</taxon>
        <taxon>Dikarya</taxon>
        <taxon>Basidiomycota</taxon>
        <taxon>Ustilaginomycotina</taxon>
        <taxon>Exobasidiomycetes</taxon>
        <taxon>Microstromatales</taxon>
        <taxon>Microstromatales incertae sedis</taxon>
        <taxon>Jaminaea</taxon>
    </lineage>
</organism>
<reference evidence="9 10" key="1">
    <citation type="journal article" date="2018" name="Mol. Biol. Evol.">
        <title>Broad Genomic Sampling Reveals a Smut Pathogenic Ancestry of the Fungal Clade Ustilaginomycotina.</title>
        <authorList>
            <person name="Kijpornyongpan T."/>
            <person name="Mondo S.J."/>
            <person name="Barry K."/>
            <person name="Sandor L."/>
            <person name="Lee J."/>
            <person name="Lipzen A."/>
            <person name="Pangilinan J."/>
            <person name="LaButti K."/>
            <person name="Hainaut M."/>
            <person name="Henrissat B."/>
            <person name="Grigoriev I.V."/>
            <person name="Spatafora J.W."/>
            <person name="Aime M.C."/>
        </authorList>
    </citation>
    <scope>NUCLEOTIDE SEQUENCE [LARGE SCALE GENOMIC DNA]</scope>
    <source>
        <strain evidence="9 10">MCA 5214</strain>
    </source>
</reference>
<feature type="region of interest" description="Disordered" evidence="7">
    <location>
        <begin position="372"/>
        <end position="393"/>
    </location>
</feature>
<evidence type="ECO:0000256" key="7">
    <source>
        <dbReference type="SAM" id="MobiDB-lite"/>
    </source>
</evidence>
<dbReference type="PANTHER" id="PTHR12318:SF0">
    <property type="entry name" value="ACYL-COENZYME A DIPHOSPHATASE NUDT19"/>
    <property type="match status" value="1"/>
</dbReference>
<feature type="compositionally biased region" description="Polar residues" evidence="7">
    <location>
        <begin position="422"/>
        <end position="432"/>
    </location>
</feature>
<feature type="region of interest" description="Disordered" evidence="7">
    <location>
        <begin position="408"/>
        <end position="454"/>
    </location>
</feature>
<evidence type="ECO:0000256" key="5">
    <source>
        <dbReference type="ARBA" id="ARBA00022842"/>
    </source>
</evidence>
<evidence type="ECO:0000256" key="6">
    <source>
        <dbReference type="ARBA" id="ARBA00023211"/>
    </source>
</evidence>
<sequence>RPNDAKSGPKGEPMTPILSASLVVLTPTPASSLSVSTLMLQRSARAGSSFRSAVVFPGGALDLADEAAVGCPTEVSDQDDVAGKAEYRRALQLCALRETFEETGLLLLPSDRQSAGGVPFSRAVGAKEAGLSPKEWAKKRDEVHEDAGLFPDFLLSVAKRIGIQGAQAGAAAGSIETTQDVPLPTLPLVPLAYHSHWITPRSVVRPGKRFSAHFFLTILDTTSAPSSSGQASRDELPSLALSADGSETLSLRVSPLEDFIEATLRDEILLYPPQFYILADLYATMGQGAGAEIGERARKLAPLAFGGRPRQGNGVTPVEEEPRGLAKGTNYAWDRETEKPTGWVATSKGHAVTAVEPHALPKQGGTMALNFEKRPSSLSNGKEGEQEGEEEEDTPFVFPLVLPGDWQASKSQRRAAGVGDESASSPSTSQRPLNRIYVSPRNPEHGGGLIARGARRRGLPGLVDWKVGFELEEGRDEELGRAD</sequence>
<dbReference type="RefSeq" id="XP_025362464.1">
    <property type="nucleotide sequence ID" value="XM_025504090.1"/>
</dbReference>
<dbReference type="OrthoDB" id="1695362at2759"/>
<keyword evidence="10" id="KW-1185">Reference proteome</keyword>
<dbReference type="InterPro" id="IPR000086">
    <property type="entry name" value="NUDIX_hydrolase_dom"/>
</dbReference>
<dbReference type="STRING" id="1569628.A0A316URC7"/>
<dbReference type="Proteomes" id="UP000245884">
    <property type="component" value="Unassembled WGS sequence"/>
</dbReference>
<feature type="domain" description="Nudix hydrolase" evidence="8">
    <location>
        <begin position="15"/>
        <end position="276"/>
    </location>
</feature>
<keyword evidence="3" id="KW-0479">Metal-binding</keyword>
<dbReference type="GO" id="GO:0046872">
    <property type="term" value="F:metal ion binding"/>
    <property type="evidence" value="ECO:0007669"/>
    <property type="project" value="UniProtKB-KW"/>
</dbReference>
<dbReference type="PANTHER" id="PTHR12318">
    <property type="entry name" value="TESTOSTERONE-REGULATED PROTEIN RP2"/>
    <property type="match status" value="1"/>
</dbReference>
<dbReference type="PROSITE" id="PS51462">
    <property type="entry name" value="NUDIX"/>
    <property type="match status" value="1"/>
</dbReference>
<protein>
    <recommendedName>
        <fullName evidence="8">Nudix hydrolase domain-containing protein</fullName>
    </recommendedName>
</protein>
<accession>A0A316URC7</accession>
<feature type="region of interest" description="Disordered" evidence="7">
    <location>
        <begin position="304"/>
        <end position="331"/>
    </location>
</feature>
<dbReference type="InterPro" id="IPR039121">
    <property type="entry name" value="NUDT19"/>
</dbReference>
<dbReference type="Gene3D" id="3.90.79.10">
    <property type="entry name" value="Nucleoside Triphosphate Pyrophosphohydrolase"/>
    <property type="match status" value="1"/>
</dbReference>